<dbReference type="Gene3D" id="1.10.10.60">
    <property type="entry name" value="Homeodomain-like"/>
    <property type="match status" value="1"/>
</dbReference>
<sequence length="224" mass="24480">MASRSASDDTTRPQRRPASVSPGRPPNSELEARRGRMLEAAATEFLSRGYADASIARMARAAGMSNKTFYARFPNKDALLLEVAGELASASLNAAVGAVADAQADPEHGLLAFGLQIARGWQSPWVVGLYRLVIAEAPRFPELAGMYHTTMAQLRTALSDYMREQAKRGALDIVDPDSAARQFGMLSFGEVRERALLGEPFTDEQLQAIVRRGVRVFLHGYARR</sequence>
<gene>
    <name evidence="3" type="ORF">MCNS_50920</name>
</gene>
<dbReference type="InterPro" id="IPR050109">
    <property type="entry name" value="HTH-type_TetR-like_transc_reg"/>
</dbReference>
<dbReference type="OrthoDB" id="7186128at2"/>
<dbReference type="InterPro" id="IPR009057">
    <property type="entry name" value="Homeodomain-like_sf"/>
</dbReference>
<dbReference type="InterPro" id="IPR039536">
    <property type="entry name" value="TetR_C_Proteobacteria"/>
</dbReference>
<keyword evidence="4" id="KW-1185">Reference proteome</keyword>
<dbReference type="InterPro" id="IPR001647">
    <property type="entry name" value="HTH_TetR"/>
</dbReference>
<dbReference type="SUPFAM" id="SSF48498">
    <property type="entry name" value="Tetracyclin repressor-like, C-terminal domain"/>
    <property type="match status" value="1"/>
</dbReference>
<evidence type="ECO:0000313" key="4">
    <source>
        <dbReference type="Proteomes" id="UP000467385"/>
    </source>
</evidence>
<dbReference type="GO" id="GO:0000976">
    <property type="term" value="F:transcription cis-regulatory region binding"/>
    <property type="evidence" value="ECO:0007669"/>
    <property type="project" value="TreeGrafter"/>
</dbReference>
<dbReference type="Pfam" id="PF14246">
    <property type="entry name" value="TetR_C_7"/>
    <property type="match status" value="1"/>
</dbReference>
<dbReference type="Pfam" id="PF00440">
    <property type="entry name" value="TetR_N"/>
    <property type="match status" value="1"/>
</dbReference>
<organism evidence="3 4">
    <name type="scientific">Mycobacterium conspicuum</name>
    <dbReference type="NCBI Taxonomy" id="44010"/>
    <lineage>
        <taxon>Bacteria</taxon>
        <taxon>Bacillati</taxon>
        <taxon>Actinomycetota</taxon>
        <taxon>Actinomycetes</taxon>
        <taxon>Mycobacteriales</taxon>
        <taxon>Mycobacteriaceae</taxon>
        <taxon>Mycobacterium</taxon>
    </lineage>
</organism>
<dbReference type="STRING" id="44010.AWC00_01385"/>
<dbReference type="Gene3D" id="1.10.357.10">
    <property type="entry name" value="Tetracycline Repressor, domain 2"/>
    <property type="match status" value="1"/>
</dbReference>
<feature type="compositionally biased region" description="Basic and acidic residues" evidence="2">
    <location>
        <begin position="1"/>
        <end position="12"/>
    </location>
</feature>
<evidence type="ECO:0000256" key="1">
    <source>
        <dbReference type="ARBA" id="ARBA00023125"/>
    </source>
</evidence>
<dbReference type="EMBL" id="AP022613">
    <property type="protein sequence ID" value="BBZ42029.1"/>
    <property type="molecule type" value="Genomic_DNA"/>
</dbReference>
<dbReference type="SUPFAM" id="SSF46689">
    <property type="entry name" value="Homeodomain-like"/>
    <property type="match status" value="1"/>
</dbReference>
<evidence type="ECO:0000313" key="3">
    <source>
        <dbReference type="EMBL" id="BBZ42029.1"/>
    </source>
</evidence>
<accession>A0A1X1SWD6</accession>
<feature type="region of interest" description="Disordered" evidence="2">
    <location>
        <begin position="1"/>
        <end position="32"/>
    </location>
</feature>
<dbReference type="PRINTS" id="PR00455">
    <property type="entry name" value="HTHTETR"/>
</dbReference>
<dbReference type="Proteomes" id="UP000467385">
    <property type="component" value="Chromosome"/>
</dbReference>
<dbReference type="PANTHER" id="PTHR30055">
    <property type="entry name" value="HTH-TYPE TRANSCRIPTIONAL REGULATOR RUTR"/>
    <property type="match status" value="1"/>
</dbReference>
<dbReference type="GO" id="GO:0003700">
    <property type="term" value="F:DNA-binding transcription factor activity"/>
    <property type="evidence" value="ECO:0007669"/>
    <property type="project" value="TreeGrafter"/>
</dbReference>
<proteinExistence type="predicted"/>
<name>A0A1X1SWD6_9MYCO</name>
<dbReference type="AlphaFoldDB" id="A0A1X1SWD6"/>
<dbReference type="InterPro" id="IPR036271">
    <property type="entry name" value="Tet_transcr_reg_TetR-rel_C_sf"/>
</dbReference>
<dbReference type="RefSeq" id="WP_085235795.1">
    <property type="nucleotide sequence ID" value="NZ_AP022613.1"/>
</dbReference>
<reference evidence="3 4" key="1">
    <citation type="journal article" date="2019" name="Emerg. Microbes Infect.">
        <title>Comprehensive subspecies identification of 175 nontuberculous mycobacteria species based on 7547 genomic profiles.</title>
        <authorList>
            <person name="Matsumoto Y."/>
            <person name="Kinjo T."/>
            <person name="Motooka D."/>
            <person name="Nabeya D."/>
            <person name="Jung N."/>
            <person name="Uechi K."/>
            <person name="Horii T."/>
            <person name="Iida T."/>
            <person name="Fujita J."/>
            <person name="Nakamura S."/>
        </authorList>
    </citation>
    <scope>NUCLEOTIDE SEQUENCE [LARGE SCALE GENOMIC DNA]</scope>
    <source>
        <strain evidence="3 4">JCM 14738</strain>
    </source>
</reference>
<protein>
    <submittedName>
        <fullName evidence="3">TetR family transcriptional regulator</fullName>
    </submittedName>
</protein>
<dbReference type="PANTHER" id="PTHR30055:SF146">
    <property type="entry name" value="HTH-TYPE TRANSCRIPTIONAL DUAL REGULATOR CECR"/>
    <property type="match status" value="1"/>
</dbReference>
<evidence type="ECO:0000256" key="2">
    <source>
        <dbReference type="SAM" id="MobiDB-lite"/>
    </source>
</evidence>
<keyword evidence="1" id="KW-0238">DNA-binding</keyword>
<dbReference type="PROSITE" id="PS50977">
    <property type="entry name" value="HTH_TETR_2"/>
    <property type="match status" value="1"/>
</dbReference>